<dbReference type="EMBL" id="AP027079">
    <property type="protein sequence ID" value="BDU70122.1"/>
    <property type="molecule type" value="Genomic_DNA"/>
</dbReference>
<dbReference type="Gene3D" id="3.30.70.260">
    <property type="match status" value="1"/>
</dbReference>
<accession>A0ABN6UYH0</accession>
<evidence type="ECO:0008006" key="3">
    <source>
        <dbReference type="Google" id="ProtNLM"/>
    </source>
</evidence>
<organism evidence="1 2">
    <name type="scientific">Geothrix oryzae</name>
    <dbReference type="NCBI Taxonomy" id="2927975"/>
    <lineage>
        <taxon>Bacteria</taxon>
        <taxon>Pseudomonadati</taxon>
        <taxon>Acidobacteriota</taxon>
        <taxon>Holophagae</taxon>
        <taxon>Holophagales</taxon>
        <taxon>Holophagaceae</taxon>
        <taxon>Geothrix</taxon>
    </lineage>
</organism>
<proteinExistence type="predicted"/>
<reference evidence="2" key="1">
    <citation type="journal article" date="2023" name="Int. J. Syst. Evol. Microbiol.">
        <title>Mesoterricola silvestris gen. nov., sp. nov., Mesoterricola sediminis sp. nov., Geothrix oryzae sp. nov., Geothrix edaphica sp. nov., Geothrix rubra sp. nov., and Geothrix limicola sp. nov., six novel members of Acidobacteriota isolated from soils.</title>
        <authorList>
            <person name="Itoh H."/>
            <person name="Sugisawa Y."/>
            <person name="Mise K."/>
            <person name="Xu Z."/>
            <person name="Kuniyasu M."/>
            <person name="Ushijima N."/>
            <person name="Kawano K."/>
            <person name="Kobayashi E."/>
            <person name="Shiratori Y."/>
            <person name="Masuda Y."/>
            <person name="Senoo K."/>
        </authorList>
    </citation>
    <scope>NUCLEOTIDE SEQUENCE [LARGE SCALE GENOMIC DNA]</scope>
    <source>
        <strain evidence="2">Red222</strain>
    </source>
</reference>
<sequence>MEAMDACRRPEITYPVRVPMKIIGRQEELRPDMVMELILAHLGPQAEGDEQHTANCKGSFISYTFWVTLPHDRAETPLREAIQKLPGVVMQL</sequence>
<dbReference type="Proteomes" id="UP001242010">
    <property type="component" value="Chromosome"/>
</dbReference>
<evidence type="ECO:0000313" key="2">
    <source>
        <dbReference type="Proteomes" id="UP001242010"/>
    </source>
</evidence>
<dbReference type="SUPFAM" id="SSF117991">
    <property type="entry name" value="YbeD/HP0495-like"/>
    <property type="match status" value="1"/>
</dbReference>
<dbReference type="Pfam" id="PF04359">
    <property type="entry name" value="DUF493"/>
    <property type="match status" value="1"/>
</dbReference>
<dbReference type="InterPro" id="IPR027471">
    <property type="entry name" value="YbeD-like_sf"/>
</dbReference>
<gene>
    <name evidence="1" type="ORF">GETHOR_22230</name>
</gene>
<protein>
    <recommendedName>
        <fullName evidence="3">DUF493 domain-containing protein</fullName>
    </recommendedName>
</protein>
<keyword evidence="2" id="KW-1185">Reference proteome</keyword>
<name>A0ABN6UYH0_9BACT</name>
<evidence type="ECO:0000313" key="1">
    <source>
        <dbReference type="EMBL" id="BDU70122.1"/>
    </source>
</evidence>
<dbReference type="InterPro" id="IPR007454">
    <property type="entry name" value="UPF0250_YbeD-like"/>
</dbReference>